<feature type="region of interest" description="Disordered" evidence="1">
    <location>
        <begin position="60"/>
        <end position="92"/>
    </location>
</feature>
<dbReference type="Proteomes" id="UP001500518">
    <property type="component" value="Unassembled WGS sequence"/>
</dbReference>
<dbReference type="EMBL" id="BAABHV010000010">
    <property type="protein sequence ID" value="GAA5055270.1"/>
    <property type="molecule type" value="Genomic_DNA"/>
</dbReference>
<accession>A0ABP9KE32</accession>
<sequence length="92" mass="10248">MEEPKSNKNLWYLVIALLAVVIIIFVLNPTRGEDEAQMEAAVEQAEIDRDDTLQDYPVEAEPYGEEGEVELEIPEGEETGDLNPQSDAVSVE</sequence>
<evidence type="ECO:0000313" key="4">
    <source>
        <dbReference type="Proteomes" id="UP001500518"/>
    </source>
</evidence>
<keyword evidence="4" id="KW-1185">Reference proteome</keyword>
<evidence type="ECO:0000256" key="1">
    <source>
        <dbReference type="SAM" id="MobiDB-lite"/>
    </source>
</evidence>
<keyword evidence="2" id="KW-0812">Transmembrane</keyword>
<keyword evidence="2" id="KW-1133">Transmembrane helix</keyword>
<feature type="compositionally biased region" description="Acidic residues" evidence="1">
    <location>
        <begin position="62"/>
        <end position="80"/>
    </location>
</feature>
<gene>
    <name evidence="3" type="ORF">GCM10023208_18980</name>
</gene>
<proteinExistence type="predicted"/>
<feature type="compositionally biased region" description="Polar residues" evidence="1">
    <location>
        <begin position="82"/>
        <end position="92"/>
    </location>
</feature>
<name>A0ABP9KE32_9SPHN</name>
<organism evidence="3 4">
    <name type="scientific">Erythrobacter westpacificensis</name>
    <dbReference type="NCBI Taxonomy" id="1055231"/>
    <lineage>
        <taxon>Bacteria</taxon>
        <taxon>Pseudomonadati</taxon>
        <taxon>Pseudomonadota</taxon>
        <taxon>Alphaproteobacteria</taxon>
        <taxon>Sphingomonadales</taxon>
        <taxon>Erythrobacteraceae</taxon>
        <taxon>Erythrobacter/Porphyrobacter group</taxon>
        <taxon>Erythrobacter</taxon>
    </lineage>
</organism>
<reference evidence="4" key="1">
    <citation type="journal article" date="2019" name="Int. J. Syst. Evol. Microbiol.">
        <title>The Global Catalogue of Microorganisms (GCM) 10K type strain sequencing project: providing services to taxonomists for standard genome sequencing and annotation.</title>
        <authorList>
            <consortium name="The Broad Institute Genomics Platform"/>
            <consortium name="The Broad Institute Genome Sequencing Center for Infectious Disease"/>
            <person name="Wu L."/>
            <person name="Ma J."/>
        </authorList>
    </citation>
    <scope>NUCLEOTIDE SEQUENCE [LARGE SCALE GENOMIC DNA]</scope>
    <source>
        <strain evidence="4">JCM 18014</strain>
    </source>
</reference>
<evidence type="ECO:0000256" key="2">
    <source>
        <dbReference type="SAM" id="Phobius"/>
    </source>
</evidence>
<keyword evidence="2" id="KW-0472">Membrane</keyword>
<evidence type="ECO:0000313" key="3">
    <source>
        <dbReference type="EMBL" id="GAA5055270.1"/>
    </source>
</evidence>
<dbReference type="RefSeq" id="WP_346032845.1">
    <property type="nucleotide sequence ID" value="NZ_BAABHV010000010.1"/>
</dbReference>
<feature type="transmembrane region" description="Helical" evidence="2">
    <location>
        <begin position="9"/>
        <end position="27"/>
    </location>
</feature>
<comment type="caution">
    <text evidence="3">The sequence shown here is derived from an EMBL/GenBank/DDBJ whole genome shotgun (WGS) entry which is preliminary data.</text>
</comment>
<protein>
    <submittedName>
        <fullName evidence="3">Uncharacterized protein</fullName>
    </submittedName>
</protein>